<dbReference type="Proteomes" id="UP001521931">
    <property type="component" value="Unassembled WGS sequence"/>
</dbReference>
<evidence type="ECO:0000259" key="3">
    <source>
        <dbReference type="Pfam" id="PF14534"/>
    </source>
</evidence>
<feature type="region of interest" description="Disordered" evidence="1">
    <location>
        <begin position="24"/>
        <end position="71"/>
    </location>
</feature>
<dbReference type="Gene3D" id="3.10.450.50">
    <property type="match status" value="1"/>
</dbReference>
<keyword evidence="5" id="KW-1185">Reference proteome</keyword>
<feature type="compositionally biased region" description="Low complexity" evidence="1">
    <location>
        <begin position="36"/>
        <end position="67"/>
    </location>
</feature>
<evidence type="ECO:0000256" key="1">
    <source>
        <dbReference type="SAM" id="MobiDB-lite"/>
    </source>
</evidence>
<gene>
    <name evidence="4" type="ORF">MHL29_12355</name>
</gene>
<evidence type="ECO:0000256" key="2">
    <source>
        <dbReference type="SAM" id="SignalP"/>
    </source>
</evidence>
<dbReference type="InterPro" id="IPR027843">
    <property type="entry name" value="DUF4440"/>
</dbReference>
<feature type="chain" id="PRO_5046230747" evidence="2">
    <location>
        <begin position="24"/>
        <end position="192"/>
    </location>
</feature>
<dbReference type="Pfam" id="PF14534">
    <property type="entry name" value="DUF4440"/>
    <property type="match status" value="1"/>
</dbReference>
<reference evidence="4 5" key="1">
    <citation type="submission" date="2022-02" db="EMBL/GenBank/DDBJ databases">
        <title>Uncovering new skin microbiome diversity through culturing and metagenomics.</title>
        <authorList>
            <person name="Conlan S."/>
            <person name="Deming C."/>
            <person name="Nisc Comparative Sequencing Program N."/>
            <person name="Segre J.A."/>
        </authorList>
    </citation>
    <scope>NUCLEOTIDE SEQUENCE [LARGE SCALE GENOMIC DNA]</scope>
    <source>
        <strain evidence="4 5">ACRQZ</strain>
    </source>
</reference>
<organism evidence="4 5">
    <name type="scientific">Arsenicicoccus bolidensis</name>
    <dbReference type="NCBI Taxonomy" id="229480"/>
    <lineage>
        <taxon>Bacteria</taxon>
        <taxon>Bacillati</taxon>
        <taxon>Actinomycetota</taxon>
        <taxon>Actinomycetes</taxon>
        <taxon>Micrococcales</taxon>
        <taxon>Intrasporangiaceae</taxon>
        <taxon>Arsenicicoccus</taxon>
    </lineage>
</organism>
<name>A0ABS9Q5Y3_9MICO</name>
<sequence>MTTTSTRGATAMLVTVLTIGAVAGCSAGDGESGDQATTAAPTSASSSPSTSTASSQEPTPEETSMSENLSQRDREAIAANVQARQRAMVDGDTAELRELSAPDSRSEHISGYDQPREEWFDQIESGYFDYHTIDDDSIDITPVATDAVRVVTRRTIDVTIAGSRSTWRLESTADYVRVDGRWLSGNSRSRML</sequence>
<dbReference type="PROSITE" id="PS51257">
    <property type="entry name" value="PROKAR_LIPOPROTEIN"/>
    <property type="match status" value="1"/>
</dbReference>
<feature type="signal peptide" evidence="2">
    <location>
        <begin position="1"/>
        <end position="23"/>
    </location>
</feature>
<feature type="domain" description="DUF4440" evidence="3">
    <location>
        <begin position="77"/>
        <end position="182"/>
    </location>
</feature>
<accession>A0ABS9Q5Y3</accession>
<protein>
    <submittedName>
        <fullName evidence="4">Nuclear transport factor 2 family protein</fullName>
    </submittedName>
</protein>
<dbReference type="RefSeq" id="WP_239264976.1">
    <property type="nucleotide sequence ID" value="NZ_JAKRCV010000041.1"/>
</dbReference>
<dbReference type="EMBL" id="JAKRCV010000041">
    <property type="protein sequence ID" value="MCG7322670.1"/>
    <property type="molecule type" value="Genomic_DNA"/>
</dbReference>
<evidence type="ECO:0000313" key="5">
    <source>
        <dbReference type="Proteomes" id="UP001521931"/>
    </source>
</evidence>
<comment type="caution">
    <text evidence="4">The sequence shown here is derived from an EMBL/GenBank/DDBJ whole genome shotgun (WGS) entry which is preliminary data.</text>
</comment>
<dbReference type="SUPFAM" id="SSF54427">
    <property type="entry name" value="NTF2-like"/>
    <property type="match status" value="1"/>
</dbReference>
<evidence type="ECO:0000313" key="4">
    <source>
        <dbReference type="EMBL" id="MCG7322670.1"/>
    </source>
</evidence>
<dbReference type="InterPro" id="IPR032710">
    <property type="entry name" value="NTF2-like_dom_sf"/>
</dbReference>
<proteinExistence type="predicted"/>
<keyword evidence="2" id="KW-0732">Signal</keyword>